<dbReference type="SMART" id="SM00044">
    <property type="entry name" value="CYCc"/>
    <property type="match status" value="1"/>
</dbReference>
<dbReference type="SMART" id="SM01080">
    <property type="entry name" value="CHASE2"/>
    <property type="match status" value="1"/>
</dbReference>
<protein>
    <submittedName>
        <fullName evidence="3">Adenylate/guanylate cyclase domain-containing protein</fullName>
    </submittedName>
</protein>
<dbReference type="Proteomes" id="UP001198602">
    <property type="component" value="Unassembled WGS sequence"/>
</dbReference>
<feature type="domain" description="Guanylate cyclase" evidence="2">
    <location>
        <begin position="421"/>
        <end position="553"/>
    </location>
</feature>
<dbReference type="InterPro" id="IPR050697">
    <property type="entry name" value="Adenylyl/Guanylyl_Cyclase_3/4"/>
</dbReference>
<evidence type="ECO:0000256" key="1">
    <source>
        <dbReference type="SAM" id="Phobius"/>
    </source>
</evidence>
<dbReference type="CDD" id="cd07302">
    <property type="entry name" value="CHD"/>
    <property type="match status" value="1"/>
</dbReference>
<evidence type="ECO:0000313" key="3">
    <source>
        <dbReference type="EMBL" id="MCA1854379.1"/>
    </source>
</evidence>
<dbReference type="RefSeq" id="WP_225236857.1">
    <property type="nucleotide sequence ID" value="NZ_JAHYBX010000001.1"/>
</dbReference>
<keyword evidence="1" id="KW-0472">Membrane</keyword>
<name>A0ABS7Y7R4_9BURK</name>
<sequence>MLTLARIFIGAAALLLGAWTLSPPPPGVSRFGDEWLRDAYLRLNESTAAEPRVLVIDIDEPSMAQLGPWPWPRARIADLVEKLLTTYKARGVALDIMLPEAGKDNGDQRLALLARHAPLVLAQAFDYHYIGARLRDGAVGGGHPDRDGRGVAASGYIGNHPLLAAQATHVGNIGFIPDEDGVLRRVPLRTRFEGRVHLPLAAELINCCAGGPPLVLPDADFMRVSYKRDWKAFDVIPAARLLDASLPEASDIDGRLVLIGSSALGQADRVATPLAAQRPGLGVQAAMLSTLLDHQAGLAPRPWPGRAIALLYAAAVALLATLSFGRVSALAATLLLAGAAAGWVLLAMPLSQHDPGLVTTGPLATCLFLLLVAVPFQWQLTQQRSHNLLAALRQYVARSVVDEMLKRGLTDPLRPARRDVTTLVADMEGYTSQVEALPVEEAAHLTRDFLECLTGPVLARGGTLDKYTGDGLMAFWGAPLPLADHADLALDAAHEILRRVAAFSAARVAAGGRPLRVRIGVESGEAMAGDFGTSARSIYTAVGDGVNTAARLEQAARDFPHDLIIGGGTVARATRHRFLPLGERLLRGKERATMLYTLDLGGGTGTRAAATSLETT</sequence>
<dbReference type="InterPro" id="IPR007890">
    <property type="entry name" value="CHASE2"/>
</dbReference>
<dbReference type="Gene3D" id="3.30.70.1230">
    <property type="entry name" value="Nucleotide cyclase"/>
    <property type="match status" value="1"/>
</dbReference>
<dbReference type="SUPFAM" id="SSF55073">
    <property type="entry name" value="Nucleotide cyclase"/>
    <property type="match status" value="1"/>
</dbReference>
<keyword evidence="4" id="KW-1185">Reference proteome</keyword>
<dbReference type="InterPro" id="IPR001054">
    <property type="entry name" value="A/G_cyclase"/>
</dbReference>
<comment type="caution">
    <text evidence="3">The sequence shown here is derived from an EMBL/GenBank/DDBJ whole genome shotgun (WGS) entry which is preliminary data.</text>
</comment>
<feature type="transmembrane region" description="Helical" evidence="1">
    <location>
        <begin position="356"/>
        <end position="376"/>
    </location>
</feature>
<evidence type="ECO:0000313" key="4">
    <source>
        <dbReference type="Proteomes" id="UP001198602"/>
    </source>
</evidence>
<dbReference type="PROSITE" id="PS50125">
    <property type="entry name" value="GUANYLATE_CYCLASE_2"/>
    <property type="match status" value="1"/>
</dbReference>
<dbReference type="PANTHER" id="PTHR43081">
    <property type="entry name" value="ADENYLATE CYCLASE, TERMINAL-DIFFERENTIATION SPECIFIC-RELATED"/>
    <property type="match status" value="1"/>
</dbReference>
<organism evidence="3 4">
    <name type="scientific">Massilia hydrophila</name>
    <dbReference type="NCBI Taxonomy" id="3044279"/>
    <lineage>
        <taxon>Bacteria</taxon>
        <taxon>Pseudomonadati</taxon>
        <taxon>Pseudomonadota</taxon>
        <taxon>Betaproteobacteria</taxon>
        <taxon>Burkholderiales</taxon>
        <taxon>Oxalobacteraceae</taxon>
        <taxon>Telluria group</taxon>
        <taxon>Massilia</taxon>
    </lineage>
</organism>
<feature type="transmembrane region" description="Helical" evidence="1">
    <location>
        <begin position="303"/>
        <end position="322"/>
    </location>
</feature>
<dbReference type="InterPro" id="IPR029787">
    <property type="entry name" value="Nucleotide_cyclase"/>
</dbReference>
<proteinExistence type="predicted"/>
<reference evidence="3 4" key="1">
    <citation type="submission" date="2021-07" db="EMBL/GenBank/DDBJ databases">
        <title>Characterization of Violacein-producing bacteria and related species.</title>
        <authorList>
            <person name="Wilson H.S."/>
            <person name="De Leon M.E."/>
        </authorList>
    </citation>
    <scope>NUCLEOTIDE SEQUENCE [LARGE SCALE GENOMIC DNA]</scope>
    <source>
        <strain evidence="3 4">HSC-2F05</strain>
    </source>
</reference>
<accession>A0ABS7Y7R4</accession>
<evidence type="ECO:0000259" key="2">
    <source>
        <dbReference type="PROSITE" id="PS50125"/>
    </source>
</evidence>
<dbReference type="PANTHER" id="PTHR43081:SF1">
    <property type="entry name" value="ADENYLATE CYCLASE, TERMINAL-DIFFERENTIATION SPECIFIC"/>
    <property type="match status" value="1"/>
</dbReference>
<keyword evidence="1" id="KW-0812">Transmembrane</keyword>
<feature type="transmembrane region" description="Helical" evidence="1">
    <location>
        <begin position="329"/>
        <end position="350"/>
    </location>
</feature>
<keyword evidence="1" id="KW-1133">Transmembrane helix</keyword>
<dbReference type="EMBL" id="JAHYBX010000001">
    <property type="protein sequence ID" value="MCA1854379.1"/>
    <property type="molecule type" value="Genomic_DNA"/>
</dbReference>
<gene>
    <name evidence="3" type="ORF">LE190_00355</name>
</gene>
<dbReference type="Pfam" id="PF00211">
    <property type="entry name" value="Guanylate_cyc"/>
    <property type="match status" value="1"/>
</dbReference>
<dbReference type="Pfam" id="PF05226">
    <property type="entry name" value="CHASE2"/>
    <property type="match status" value="1"/>
</dbReference>